<proteinExistence type="predicted"/>
<protein>
    <submittedName>
        <fullName evidence="2">Transposase</fullName>
    </submittedName>
</protein>
<dbReference type="InterPro" id="IPR036515">
    <property type="entry name" value="Transposase_17_sf"/>
</dbReference>
<name>A0AAU0USN9_9FIRM</name>
<dbReference type="PANTHER" id="PTHR34322:SF2">
    <property type="entry name" value="TRANSPOSASE IS200-LIKE DOMAIN-CONTAINING PROTEIN"/>
    <property type="match status" value="1"/>
</dbReference>
<dbReference type="AlphaFoldDB" id="A0AAU0USN9"/>
<evidence type="ECO:0000259" key="1">
    <source>
        <dbReference type="SMART" id="SM01321"/>
    </source>
</evidence>
<dbReference type="RefSeq" id="WP_366922260.1">
    <property type="nucleotide sequence ID" value="NZ_CP121694.1"/>
</dbReference>
<dbReference type="Proteomes" id="UP001329915">
    <property type="component" value="Chromosome"/>
</dbReference>
<feature type="domain" description="Transposase IS200-like" evidence="1">
    <location>
        <begin position="9"/>
        <end position="123"/>
    </location>
</feature>
<dbReference type="SMART" id="SM01321">
    <property type="entry name" value="Y1_Tnp"/>
    <property type="match status" value="1"/>
</dbReference>
<dbReference type="GO" id="GO:0003677">
    <property type="term" value="F:DNA binding"/>
    <property type="evidence" value="ECO:0007669"/>
    <property type="project" value="InterPro"/>
</dbReference>
<keyword evidence="3" id="KW-1185">Reference proteome</keyword>
<evidence type="ECO:0000313" key="2">
    <source>
        <dbReference type="EMBL" id="WRO22864.1"/>
    </source>
</evidence>
<gene>
    <name evidence="2" type="ORF">MFMK1_002707</name>
</gene>
<dbReference type="PANTHER" id="PTHR34322">
    <property type="entry name" value="TRANSPOSASE, Y1_TNP DOMAIN-CONTAINING"/>
    <property type="match status" value="1"/>
</dbReference>
<accession>A0AAU0USN9</accession>
<dbReference type="EMBL" id="CP121694">
    <property type="protein sequence ID" value="WRO22864.1"/>
    <property type="molecule type" value="Genomic_DNA"/>
</dbReference>
<dbReference type="GO" id="GO:0004803">
    <property type="term" value="F:transposase activity"/>
    <property type="evidence" value="ECO:0007669"/>
    <property type="project" value="InterPro"/>
</dbReference>
<dbReference type="KEGG" id="dbc:MFMK1_002707"/>
<dbReference type="GO" id="GO:0006313">
    <property type="term" value="P:DNA transposition"/>
    <property type="evidence" value="ECO:0007669"/>
    <property type="project" value="InterPro"/>
</dbReference>
<dbReference type="InterPro" id="IPR002686">
    <property type="entry name" value="Transposase_17"/>
</dbReference>
<dbReference type="Pfam" id="PF01797">
    <property type="entry name" value="Y1_Tnp"/>
    <property type="match status" value="1"/>
</dbReference>
<reference evidence="2 3" key="1">
    <citation type="submission" date="2023-04" db="EMBL/GenBank/DDBJ databases">
        <authorList>
            <person name="Hsu D."/>
        </authorList>
    </citation>
    <scope>NUCLEOTIDE SEQUENCE [LARGE SCALE GENOMIC DNA]</scope>
    <source>
        <strain evidence="2 3">MK1</strain>
    </source>
</reference>
<organism evidence="2 3">
    <name type="scientific">Metallumcola ferriviriculae</name>
    <dbReference type="NCBI Taxonomy" id="3039180"/>
    <lineage>
        <taxon>Bacteria</taxon>
        <taxon>Bacillati</taxon>
        <taxon>Bacillota</taxon>
        <taxon>Clostridia</taxon>
        <taxon>Neomoorellales</taxon>
        <taxon>Desulfitibacteraceae</taxon>
        <taxon>Metallumcola</taxon>
    </lineage>
</organism>
<dbReference type="Gene3D" id="3.30.70.1290">
    <property type="entry name" value="Transposase IS200-like"/>
    <property type="match status" value="1"/>
</dbReference>
<sequence>MGRMPRIEFEGAIYHVIQRGNNKEFVFERDYDKQYLLMLLREMVPDMDFRLLGYVIMNNHYHLLLQRLGTPLQVLMQQFNSRYARYYNWKHERKGHVFQGRYKALLVRDESYLVAVLRYIHQNPVKAGICQEVSQYPWTSDECYRQGSDATGLINSKLILNTLSQEHSQAVAMYQDFMDTEDNTNYEKGKFIGEFEFTVAAEIAATSETDFGASGIKVFGGGIQLDQILREKCTNPSQFTLLKSGSRSRNLTPIKVTFAKEALKVGYSLEDIGAALSMSRAAVSDLLQRWRNEF</sequence>
<evidence type="ECO:0000313" key="3">
    <source>
        <dbReference type="Proteomes" id="UP001329915"/>
    </source>
</evidence>
<dbReference type="SUPFAM" id="SSF143422">
    <property type="entry name" value="Transposase IS200-like"/>
    <property type="match status" value="1"/>
</dbReference>